<sequence>MKLKISHNDSLEQVILMCRKNNRSAQKSLYERYSGRMLSVCRRYISDSLEAEGVMVKGFMKIFEKIHQYEFQGSFEGWMHRLMVNEALMYIRKNKNMWPESDINEASNVPDYAALSSTLEADDLMKMIDKLPQGYKTVFSLYALEGFSHKEIAEKLDISENTSKSQLSRARSHLQKMLCEEESRIKKIVKEDHHG</sequence>
<dbReference type="EMBL" id="JABBNU010000008">
    <property type="protein sequence ID" value="NMM49370.1"/>
    <property type="molecule type" value="Genomic_DNA"/>
</dbReference>
<gene>
    <name evidence="7" type="ORF">HH304_13245</name>
</gene>
<keyword evidence="2" id="KW-0805">Transcription regulation</keyword>
<dbReference type="GO" id="GO:0006352">
    <property type="term" value="P:DNA-templated transcription initiation"/>
    <property type="evidence" value="ECO:0007669"/>
    <property type="project" value="InterPro"/>
</dbReference>
<keyword evidence="3" id="KW-0731">Sigma factor</keyword>
<dbReference type="InterPro" id="IPR007627">
    <property type="entry name" value="RNA_pol_sigma70_r2"/>
</dbReference>
<dbReference type="InterPro" id="IPR013249">
    <property type="entry name" value="RNA_pol_sigma70_r4_t2"/>
</dbReference>
<accession>A0A848J4C4</accession>
<evidence type="ECO:0000313" key="8">
    <source>
        <dbReference type="Proteomes" id="UP000559010"/>
    </source>
</evidence>
<dbReference type="AlphaFoldDB" id="A0A848J4C4"/>
<name>A0A848J4C4_9BACT</name>
<dbReference type="InterPro" id="IPR014284">
    <property type="entry name" value="RNA_pol_sigma-70_dom"/>
</dbReference>
<dbReference type="GO" id="GO:0003677">
    <property type="term" value="F:DNA binding"/>
    <property type="evidence" value="ECO:0007669"/>
    <property type="project" value="InterPro"/>
</dbReference>
<dbReference type="InterPro" id="IPR013325">
    <property type="entry name" value="RNA_pol_sigma_r2"/>
</dbReference>
<dbReference type="PANTHER" id="PTHR43133">
    <property type="entry name" value="RNA POLYMERASE ECF-TYPE SIGMA FACTO"/>
    <property type="match status" value="1"/>
</dbReference>
<organism evidence="7 8">
    <name type="scientific">Marinigracilibium pacificum</name>
    <dbReference type="NCBI Taxonomy" id="2729599"/>
    <lineage>
        <taxon>Bacteria</taxon>
        <taxon>Pseudomonadati</taxon>
        <taxon>Bacteroidota</taxon>
        <taxon>Cytophagia</taxon>
        <taxon>Cytophagales</taxon>
        <taxon>Flammeovirgaceae</taxon>
        <taxon>Marinigracilibium</taxon>
    </lineage>
</organism>
<evidence type="ECO:0000256" key="4">
    <source>
        <dbReference type="ARBA" id="ARBA00023163"/>
    </source>
</evidence>
<dbReference type="SUPFAM" id="SSF88659">
    <property type="entry name" value="Sigma3 and sigma4 domains of RNA polymerase sigma factors"/>
    <property type="match status" value="1"/>
</dbReference>
<dbReference type="Pfam" id="PF08281">
    <property type="entry name" value="Sigma70_r4_2"/>
    <property type="match status" value="1"/>
</dbReference>
<dbReference type="GO" id="GO:0016987">
    <property type="term" value="F:sigma factor activity"/>
    <property type="evidence" value="ECO:0007669"/>
    <property type="project" value="UniProtKB-KW"/>
</dbReference>
<dbReference type="PANTHER" id="PTHR43133:SF46">
    <property type="entry name" value="RNA POLYMERASE SIGMA-70 FACTOR ECF SUBFAMILY"/>
    <property type="match status" value="1"/>
</dbReference>
<dbReference type="Gene3D" id="1.10.10.10">
    <property type="entry name" value="Winged helix-like DNA-binding domain superfamily/Winged helix DNA-binding domain"/>
    <property type="match status" value="1"/>
</dbReference>
<dbReference type="Proteomes" id="UP000559010">
    <property type="component" value="Unassembled WGS sequence"/>
</dbReference>
<dbReference type="InterPro" id="IPR039425">
    <property type="entry name" value="RNA_pol_sigma-70-like"/>
</dbReference>
<evidence type="ECO:0000256" key="2">
    <source>
        <dbReference type="ARBA" id="ARBA00023015"/>
    </source>
</evidence>
<evidence type="ECO:0000259" key="6">
    <source>
        <dbReference type="Pfam" id="PF08281"/>
    </source>
</evidence>
<dbReference type="SUPFAM" id="SSF88946">
    <property type="entry name" value="Sigma2 domain of RNA polymerase sigma factors"/>
    <property type="match status" value="1"/>
</dbReference>
<feature type="domain" description="RNA polymerase sigma factor 70 region 4 type 2" evidence="6">
    <location>
        <begin position="123"/>
        <end position="174"/>
    </location>
</feature>
<dbReference type="NCBIfam" id="TIGR02937">
    <property type="entry name" value="sigma70-ECF"/>
    <property type="match status" value="1"/>
</dbReference>
<evidence type="ECO:0000256" key="3">
    <source>
        <dbReference type="ARBA" id="ARBA00023082"/>
    </source>
</evidence>
<dbReference type="InterPro" id="IPR036388">
    <property type="entry name" value="WH-like_DNA-bd_sf"/>
</dbReference>
<reference evidence="7 8" key="1">
    <citation type="submission" date="2020-04" db="EMBL/GenBank/DDBJ databases">
        <title>Flammeovirgaceae bacterium KN852 isolated from deep sea.</title>
        <authorList>
            <person name="Zhang D.-C."/>
        </authorList>
    </citation>
    <scope>NUCLEOTIDE SEQUENCE [LARGE SCALE GENOMIC DNA]</scope>
    <source>
        <strain evidence="7 8">KN852</strain>
    </source>
</reference>
<proteinExistence type="inferred from homology"/>
<evidence type="ECO:0000256" key="1">
    <source>
        <dbReference type="ARBA" id="ARBA00010641"/>
    </source>
</evidence>
<feature type="domain" description="RNA polymerase sigma-70 region 2" evidence="5">
    <location>
        <begin position="29"/>
        <end position="95"/>
    </location>
</feature>
<dbReference type="Gene3D" id="1.10.1740.10">
    <property type="match status" value="1"/>
</dbReference>
<evidence type="ECO:0000313" key="7">
    <source>
        <dbReference type="EMBL" id="NMM49370.1"/>
    </source>
</evidence>
<comment type="caution">
    <text evidence="7">The sequence shown here is derived from an EMBL/GenBank/DDBJ whole genome shotgun (WGS) entry which is preliminary data.</text>
</comment>
<evidence type="ECO:0000259" key="5">
    <source>
        <dbReference type="Pfam" id="PF04542"/>
    </source>
</evidence>
<comment type="similarity">
    <text evidence="1">Belongs to the sigma-70 factor family. ECF subfamily.</text>
</comment>
<keyword evidence="8" id="KW-1185">Reference proteome</keyword>
<keyword evidence="4" id="KW-0804">Transcription</keyword>
<dbReference type="CDD" id="cd06171">
    <property type="entry name" value="Sigma70_r4"/>
    <property type="match status" value="1"/>
</dbReference>
<dbReference type="Pfam" id="PF04542">
    <property type="entry name" value="Sigma70_r2"/>
    <property type="match status" value="1"/>
</dbReference>
<protein>
    <submittedName>
        <fullName evidence="7">RNA polymerase sigma factor</fullName>
    </submittedName>
</protein>
<dbReference type="InterPro" id="IPR013324">
    <property type="entry name" value="RNA_pol_sigma_r3/r4-like"/>
</dbReference>